<keyword evidence="1" id="KW-0812">Transmembrane</keyword>
<dbReference type="AlphaFoldDB" id="A0A3P8UDW5"/>
<proteinExistence type="predicted"/>
<dbReference type="InParanoid" id="A0A3P8UDW5"/>
<accession>A0A3P8UDW5</accession>
<dbReference type="OMA" id="RNWLWAA"/>
<keyword evidence="3" id="KW-1185">Reference proteome</keyword>
<feature type="transmembrane region" description="Helical" evidence="1">
    <location>
        <begin position="12"/>
        <end position="29"/>
    </location>
</feature>
<reference evidence="2" key="2">
    <citation type="submission" date="2025-08" db="UniProtKB">
        <authorList>
            <consortium name="Ensembl"/>
        </authorList>
    </citation>
    <scope>IDENTIFICATION</scope>
</reference>
<name>A0A3P8UDW5_CYNSE</name>
<keyword evidence="1" id="KW-1133">Transmembrane helix</keyword>
<reference evidence="2 3" key="1">
    <citation type="journal article" date="2014" name="Nat. Genet.">
        <title>Whole-genome sequence of a flatfish provides insights into ZW sex chromosome evolution and adaptation to a benthic lifestyle.</title>
        <authorList>
            <person name="Chen S."/>
            <person name="Zhang G."/>
            <person name="Shao C."/>
            <person name="Huang Q."/>
            <person name="Liu G."/>
            <person name="Zhang P."/>
            <person name="Song W."/>
            <person name="An N."/>
            <person name="Chalopin D."/>
            <person name="Volff J.N."/>
            <person name="Hong Y."/>
            <person name="Li Q."/>
            <person name="Sha Z."/>
            <person name="Zhou H."/>
            <person name="Xie M."/>
            <person name="Yu Q."/>
            <person name="Liu Y."/>
            <person name="Xiang H."/>
            <person name="Wang N."/>
            <person name="Wu K."/>
            <person name="Yang C."/>
            <person name="Zhou Q."/>
            <person name="Liao X."/>
            <person name="Yang L."/>
            <person name="Hu Q."/>
            <person name="Zhang J."/>
            <person name="Meng L."/>
            <person name="Jin L."/>
            <person name="Tian Y."/>
            <person name="Lian J."/>
            <person name="Yang J."/>
            <person name="Miao G."/>
            <person name="Liu S."/>
            <person name="Liang Z."/>
            <person name="Yan F."/>
            <person name="Li Y."/>
            <person name="Sun B."/>
            <person name="Zhang H."/>
            <person name="Zhang J."/>
            <person name="Zhu Y."/>
            <person name="Du M."/>
            <person name="Zhao Y."/>
            <person name="Schartl M."/>
            <person name="Tang Q."/>
            <person name="Wang J."/>
        </authorList>
    </citation>
    <scope>NUCLEOTIDE SEQUENCE</scope>
</reference>
<reference evidence="2" key="3">
    <citation type="submission" date="2025-09" db="UniProtKB">
        <authorList>
            <consortium name="Ensembl"/>
        </authorList>
    </citation>
    <scope>IDENTIFICATION</scope>
</reference>
<dbReference type="Ensembl" id="ENSCSET00000001447.1">
    <property type="protein sequence ID" value="ENSCSEP00000001418.1"/>
    <property type="gene ID" value="ENSCSEG00000000970.1"/>
</dbReference>
<keyword evidence="1" id="KW-0472">Membrane</keyword>
<evidence type="ECO:0000313" key="2">
    <source>
        <dbReference type="Ensembl" id="ENSCSEP00000001418.1"/>
    </source>
</evidence>
<protein>
    <submittedName>
        <fullName evidence="2">Uncharacterized protein</fullName>
    </submittedName>
</protein>
<sequence>MKTQSWFRKNWLWAAGGAFVSIHIATWLLQRAARSAARTEATPRENVANDKPY</sequence>
<evidence type="ECO:0000256" key="1">
    <source>
        <dbReference type="SAM" id="Phobius"/>
    </source>
</evidence>
<dbReference type="Proteomes" id="UP000265120">
    <property type="component" value="Chromosome 9"/>
</dbReference>
<organism evidence="2 3">
    <name type="scientific">Cynoglossus semilaevis</name>
    <name type="common">Tongue sole</name>
    <dbReference type="NCBI Taxonomy" id="244447"/>
    <lineage>
        <taxon>Eukaryota</taxon>
        <taxon>Metazoa</taxon>
        <taxon>Chordata</taxon>
        <taxon>Craniata</taxon>
        <taxon>Vertebrata</taxon>
        <taxon>Euteleostomi</taxon>
        <taxon>Actinopterygii</taxon>
        <taxon>Neopterygii</taxon>
        <taxon>Teleostei</taxon>
        <taxon>Neoteleostei</taxon>
        <taxon>Acanthomorphata</taxon>
        <taxon>Carangaria</taxon>
        <taxon>Pleuronectiformes</taxon>
        <taxon>Pleuronectoidei</taxon>
        <taxon>Cynoglossidae</taxon>
        <taxon>Cynoglossinae</taxon>
        <taxon>Cynoglossus</taxon>
    </lineage>
</organism>
<evidence type="ECO:0000313" key="3">
    <source>
        <dbReference type="Proteomes" id="UP000265120"/>
    </source>
</evidence>